<dbReference type="PROSITE" id="PS50893">
    <property type="entry name" value="ABC_TRANSPORTER_2"/>
    <property type="match status" value="1"/>
</dbReference>
<dbReference type="SUPFAM" id="SSF50331">
    <property type="entry name" value="MOP-like"/>
    <property type="match status" value="1"/>
</dbReference>
<dbReference type="Pfam" id="PF08402">
    <property type="entry name" value="TOBE_2"/>
    <property type="match status" value="1"/>
</dbReference>
<feature type="domain" description="ABC transporter" evidence="4">
    <location>
        <begin position="4"/>
        <end position="239"/>
    </location>
</feature>
<dbReference type="InterPro" id="IPR013611">
    <property type="entry name" value="Transp-assoc_OB_typ2"/>
</dbReference>
<evidence type="ECO:0000256" key="3">
    <source>
        <dbReference type="ARBA" id="ARBA00022840"/>
    </source>
</evidence>
<reference evidence="5 6" key="1">
    <citation type="submission" date="2020-05" db="EMBL/GenBank/DDBJ databases">
        <title>Azospirillum oleiclasticum sp. nov, a nitrogen-fixing and heavy crude oil-emulsifying bacterium isolated from the crude oil of Yumen Oilfield.</title>
        <authorList>
            <person name="Wu D."/>
            <person name="Cai M."/>
            <person name="Zhang X."/>
        </authorList>
    </citation>
    <scope>NUCLEOTIDE SEQUENCE [LARGE SCALE GENOMIC DNA]</scope>
    <source>
        <strain evidence="5 6">ROY-1-1-2</strain>
    </source>
</reference>
<gene>
    <name evidence="5" type="ORF">HND93_15160</name>
</gene>
<dbReference type="InterPro" id="IPR003439">
    <property type="entry name" value="ABC_transporter-like_ATP-bd"/>
</dbReference>
<dbReference type="InterPro" id="IPR017871">
    <property type="entry name" value="ABC_transporter-like_CS"/>
</dbReference>
<organism evidence="5 6">
    <name type="scientific">Azospirillum oleiclasticum</name>
    <dbReference type="NCBI Taxonomy" id="2735135"/>
    <lineage>
        <taxon>Bacteria</taxon>
        <taxon>Pseudomonadati</taxon>
        <taxon>Pseudomonadota</taxon>
        <taxon>Alphaproteobacteria</taxon>
        <taxon>Rhodospirillales</taxon>
        <taxon>Azospirillaceae</taxon>
        <taxon>Azospirillum</taxon>
    </lineage>
</organism>
<dbReference type="PROSITE" id="PS00211">
    <property type="entry name" value="ABC_TRANSPORTER_1"/>
    <property type="match status" value="1"/>
</dbReference>
<protein>
    <submittedName>
        <fullName evidence="5">ABC transporter ATP-binding protein</fullName>
    </submittedName>
</protein>
<sequence length="353" mass="38748">MSRVEVIELAKTYGSVRAVHDVSFVVPEGEITTMLGPSGCGKTTTLRCIAGLETATSGRIVIGSRTVFEDGRDRVPVEARNLGMVFQSYAIWPHMTIARNVAYGLKMRRRSRDEIDRRVRAALALVRLSDYGERFPGQLSGGQMQRVVLARALAYDPELLLLDEPLANLDAHLREEMRQELKRIQRETGMTMIAVTHDQSEALALSDQIMVMSHGHAVQRGRPEEVFRNPRTAEVARFLGATNRLAVRRVDGRLLIDGLGSLSDHPGTVDGVGAMQLLFRPSDVVLRPAGATEGWPGEVVFTQYLGREVQYLIRCGGHDITAYVPSHGGVFAEGAPVMVQVAPGAYFVFPEGA</sequence>
<name>A0ABX2TD34_9PROT</name>
<keyword evidence="2" id="KW-0547">Nucleotide-binding</keyword>
<dbReference type="EMBL" id="JABFDB010000010">
    <property type="protein sequence ID" value="NYZ21053.1"/>
    <property type="molecule type" value="Genomic_DNA"/>
</dbReference>
<dbReference type="Gene3D" id="3.40.50.300">
    <property type="entry name" value="P-loop containing nucleotide triphosphate hydrolases"/>
    <property type="match status" value="1"/>
</dbReference>
<evidence type="ECO:0000256" key="1">
    <source>
        <dbReference type="ARBA" id="ARBA00022448"/>
    </source>
</evidence>
<dbReference type="PANTHER" id="PTHR42781">
    <property type="entry name" value="SPERMIDINE/PUTRESCINE IMPORT ATP-BINDING PROTEIN POTA"/>
    <property type="match status" value="1"/>
</dbReference>
<evidence type="ECO:0000259" key="4">
    <source>
        <dbReference type="PROSITE" id="PS50893"/>
    </source>
</evidence>
<dbReference type="Proteomes" id="UP000584642">
    <property type="component" value="Unassembled WGS sequence"/>
</dbReference>
<evidence type="ECO:0000256" key="2">
    <source>
        <dbReference type="ARBA" id="ARBA00022741"/>
    </source>
</evidence>
<evidence type="ECO:0000313" key="5">
    <source>
        <dbReference type="EMBL" id="NYZ21053.1"/>
    </source>
</evidence>
<evidence type="ECO:0000313" key="6">
    <source>
        <dbReference type="Proteomes" id="UP000584642"/>
    </source>
</evidence>
<dbReference type="SMART" id="SM00382">
    <property type="entry name" value="AAA"/>
    <property type="match status" value="1"/>
</dbReference>
<comment type="caution">
    <text evidence="5">The sequence shown here is derived from an EMBL/GenBank/DDBJ whole genome shotgun (WGS) entry which is preliminary data.</text>
</comment>
<dbReference type="RefSeq" id="WP_180282823.1">
    <property type="nucleotide sequence ID" value="NZ_JABFDB010000010.1"/>
</dbReference>
<dbReference type="InterPro" id="IPR008995">
    <property type="entry name" value="Mo/tungstate-bd_C_term_dom"/>
</dbReference>
<dbReference type="Pfam" id="PF00005">
    <property type="entry name" value="ABC_tran"/>
    <property type="match status" value="1"/>
</dbReference>
<dbReference type="InterPro" id="IPR050093">
    <property type="entry name" value="ABC_SmlMolc_Importer"/>
</dbReference>
<accession>A0ABX2TD34</accession>
<keyword evidence="1" id="KW-0813">Transport</keyword>
<keyword evidence="3 5" id="KW-0067">ATP-binding</keyword>
<dbReference type="PANTHER" id="PTHR42781:SF4">
    <property type="entry name" value="SPERMIDINE_PUTRESCINE IMPORT ATP-BINDING PROTEIN POTA"/>
    <property type="match status" value="1"/>
</dbReference>
<dbReference type="InterPro" id="IPR003593">
    <property type="entry name" value="AAA+_ATPase"/>
</dbReference>
<proteinExistence type="predicted"/>
<keyword evidence="6" id="KW-1185">Reference proteome</keyword>
<dbReference type="InterPro" id="IPR027417">
    <property type="entry name" value="P-loop_NTPase"/>
</dbReference>
<dbReference type="GO" id="GO:0005524">
    <property type="term" value="F:ATP binding"/>
    <property type="evidence" value="ECO:0007669"/>
    <property type="project" value="UniProtKB-KW"/>
</dbReference>
<dbReference type="SUPFAM" id="SSF52540">
    <property type="entry name" value="P-loop containing nucleoside triphosphate hydrolases"/>
    <property type="match status" value="1"/>
</dbReference>